<sequence>MTTTPPGWYDDGHGAMRWWDGAQWTEHVAQPDAETDAGAPTEADIVAASEAGAVPGATALELDPAAAAAYGVPSPAGVPDYQAYAAAGEPAPLAEAAPEAGAAAAAGAPIDAAAQPAYQDPYAATGLPPAGYPANGAGGFTAATERRKSKLWILWVVLGVVLLGIVIAAAIVIPLLFMSMATSGGSADSEDERAAVAAVELYDDAWQDADCEAFTTSTTDQFRADSGFGDCDSFVTEAELFDENFDDYEVAIDEVATNEDGTITVTTTESFLSPLDEEGNPADEPVPGATVYHYTVVAVGDEWAIDGLTYE</sequence>
<dbReference type="Proteomes" id="UP001139354">
    <property type="component" value="Unassembled WGS sequence"/>
</dbReference>
<keyword evidence="1" id="KW-0472">Membrane</keyword>
<comment type="caution">
    <text evidence="3">The sequence shown here is derived from an EMBL/GenBank/DDBJ whole genome shotgun (WGS) entry which is preliminary data.</text>
</comment>
<name>A0A9X1S2T2_9MICO</name>
<dbReference type="RefSeq" id="WP_229383111.1">
    <property type="nucleotide sequence ID" value="NZ_JAGTTN010000001.1"/>
</dbReference>
<accession>A0A9X1S2T2</accession>
<dbReference type="EMBL" id="JAGTTN010000001">
    <property type="protein sequence ID" value="MCC2031228.1"/>
    <property type="molecule type" value="Genomic_DNA"/>
</dbReference>
<organism evidence="3 4">
    <name type="scientific">Microbacterium allomyrinae</name>
    <dbReference type="NCBI Taxonomy" id="2830666"/>
    <lineage>
        <taxon>Bacteria</taxon>
        <taxon>Bacillati</taxon>
        <taxon>Actinomycetota</taxon>
        <taxon>Actinomycetes</taxon>
        <taxon>Micrococcales</taxon>
        <taxon>Microbacteriaceae</taxon>
        <taxon>Microbacterium</taxon>
    </lineage>
</organism>
<gene>
    <name evidence="3" type="ORF">KEC57_03420</name>
</gene>
<feature type="domain" description="DUF2510" evidence="2">
    <location>
        <begin position="6"/>
        <end position="36"/>
    </location>
</feature>
<protein>
    <submittedName>
        <fullName evidence="3">DUF2510 domain-containing protein</fullName>
    </submittedName>
</protein>
<proteinExistence type="predicted"/>
<dbReference type="AlphaFoldDB" id="A0A9X1S2T2"/>
<dbReference type="InterPro" id="IPR018929">
    <property type="entry name" value="DUF2510"/>
</dbReference>
<dbReference type="SUPFAM" id="SSF54427">
    <property type="entry name" value="NTF2-like"/>
    <property type="match status" value="1"/>
</dbReference>
<keyword evidence="1" id="KW-0812">Transmembrane</keyword>
<keyword evidence="4" id="KW-1185">Reference proteome</keyword>
<evidence type="ECO:0000256" key="1">
    <source>
        <dbReference type="SAM" id="Phobius"/>
    </source>
</evidence>
<reference evidence="3" key="1">
    <citation type="submission" date="2021-04" db="EMBL/GenBank/DDBJ databases">
        <title>Microbacterium tenobrionis sp. nov. and Microbacterium allomyrinae sp. nov., isolated from larvae of Tenobrio molitor and Allomyrina dichotoma, respectively.</title>
        <authorList>
            <person name="Lee S.D."/>
        </authorList>
    </citation>
    <scope>NUCLEOTIDE SEQUENCE</scope>
    <source>
        <strain evidence="3">BWT-G7</strain>
    </source>
</reference>
<evidence type="ECO:0000313" key="4">
    <source>
        <dbReference type="Proteomes" id="UP001139354"/>
    </source>
</evidence>
<keyword evidence="1" id="KW-1133">Transmembrane helix</keyword>
<dbReference type="Pfam" id="PF10708">
    <property type="entry name" value="DUF2510"/>
    <property type="match status" value="1"/>
</dbReference>
<evidence type="ECO:0000313" key="3">
    <source>
        <dbReference type="EMBL" id="MCC2031228.1"/>
    </source>
</evidence>
<evidence type="ECO:0000259" key="2">
    <source>
        <dbReference type="Pfam" id="PF10708"/>
    </source>
</evidence>
<feature type="transmembrane region" description="Helical" evidence="1">
    <location>
        <begin position="152"/>
        <end position="177"/>
    </location>
</feature>
<dbReference type="InterPro" id="IPR032710">
    <property type="entry name" value="NTF2-like_dom_sf"/>
</dbReference>